<name>A0A9X1Q5I6_STRM4</name>
<protein>
    <submittedName>
        <fullName evidence="2">Uncharacterized protein</fullName>
    </submittedName>
</protein>
<evidence type="ECO:0000256" key="1">
    <source>
        <dbReference type="SAM" id="MobiDB-lite"/>
    </source>
</evidence>
<feature type="compositionally biased region" description="Basic residues" evidence="1">
    <location>
        <begin position="85"/>
        <end position="95"/>
    </location>
</feature>
<dbReference type="RefSeq" id="WP_234766694.1">
    <property type="nucleotide sequence ID" value="NZ_JAKEIP010000203.1"/>
</dbReference>
<reference evidence="2" key="1">
    <citation type="submission" date="2022-01" db="EMBL/GenBank/DDBJ databases">
        <title>Draft Genome Sequences of Seven Type Strains of the Genus Streptomyces.</title>
        <authorList>
            <person name="Aziz S."/>
            <person name="Coretto E."/>
            <person name="Chronakova A."/>
            <person name="Sproer C."/>
            <person name="Huber K."/>
            <person name="Nouioui I."/>
            <person name="Gross H."/>
        </authorList>
    </citation>
    <scope>NUCLEOTIDE SEQUENCE</scope>
    <source>
        <strain evidence="2">DSM 103493</strain>
    </source>
</reference>
<feature type="compositionally biased region" description="Low complexity" evidence="1">
    <location>
        <begin position="53"/>
        <end position="72"/>
    </location>
</feature>
<keyword evidence="3" id="KW-1185">Reference proteome</keyword>
<evidence type="ECO:0000313" key="3">
    <source>
        <dbReference type="Proteomes" id="UP001139384"/>
    </source>
</evidence>
<evidence type="ECO:0000313" key="2">
    <source>
        <dbReference type="EMBL" id="MCF1598289.1"/>
    </source>
</evidence>
<sequence length="95" mass="10299">MPRLLSTVYVKDPTSHEWVICEAGTEPEPHLAQLIRTPSAWENGEVPEPDPADTPAAPDPGAGGQEPAAQEPAEPEPKQPENKPRTRRTTAKAEE</sequence>
<organism evidence="2 3">
    <name type="scientific">Streptomyces muensis</name>
    <dbReference type="NCBI Taxonomy" id="1077944"/>
    <lineage>
        <taxon>Bacteria</taxon>
        <taxon>Bacillati</taxon>
        <taxon>Actinomycetota</taxon>
        <taxon>Actinomycetes</taxon>
        <taxon>Kitasatosporales</taxon>
        <taxon>Streptomycetaceae</taxon>
        <taxon>Streptomyces</taxon>
    </lineage>
</organism>
<comment type="caution">
    <text evidence="2">The sequence shown here is derived from an EMBL/GenBank/DDBJ whole genome shotgun (WGS) entry which is preliminary data.</text>
</comment>
<feature type="compositionally biased region" description="Basic and acidic residues" evidence="1">
    <location>
        <begin position="75"/>
        <end position="84"/>
    </location>
</feature>
<proteinExistence type="predicted"/>
<dbReference type="EMBL" id="JAKEIP010000203">
    <property type="protein sequence ID" value="MCF1598289.1"/>
    <property type="molecule type" value="Genomic_DNA"/>
</dbReference>
<gene>
    <name evidence="2" type="ORF">L0P92_32765</name>
</gene>
<dbReference type="AlphaFoldDB" id="A0A9X1Q5I6"/>
<dbReference type="Proteomes" id="UP001139384">
    <property type="component" value="Unassembled WGS sequence"/>
</dbReference>
<accession>A0A9X1Q5I6</accession>
<feature type="region of interest" description="Disordered" evidence="1">
    <location>
        <begin position="25"/>
        <end position="95"/>
    </location>
</feature>